<comment type="caution">
    <text evidence="1">The sequence shown here is derived from an EMBL/GenBank/DDBJ whole genome shotgun (WGS) entry which is preliminary data.</text>
</comment>
<evidence type="ECO:0000313" key="2">
    <source>
        <dbReference type="Proteomes" id="UP000249299"/>
    </source>
</evidence>
<organism evidence="1 2">
    <name type="scientific">Rhodobium orientis</name>
    <dbReference type="NCBI Taxonomy" id="34017"/>
    <lineage>
        <taxon>Bacteria</taxon>
        <taxon>Pseudomonadati</taxon>
        <taxon>Pseudomonadota</taxon>
        <taxon>Alphaproteobacteria</taxon>
        <taxon>Hyphomicrobiales</taxon>
        <taxon>Rhodobiaceae</taxon>
        <taxon>Rhodobium</taxon>
    </lineage>
</organism>
<proteinExistence type="predicted"/>
<reference evidence="1 2" key="1">
    <citation type="submission" date="2017-07" db="EMBL/GenBank/DDBJ databases">
        <title>Draft Genome Sequences of Select Purple Nonsulfur Bacteria.</title>
        <authorList>
            <person name="Lasarre B."/>
            <person name="Mckinlay J.B."/>
        </authorList>
    </citation>
    <scope>NUCLEOTIDE SEQUENCE [LARGE SCALE GENOMIC DNA]</scope>
    <source>
        <strain evidence="1 2">DSM 11290</strain>
    </source>
</reference>
<sequence length="163" mass="17474">MTGAAVTITETGLSEAVAAIDGIAHLPEHKVLDTIGRLVQEQTRRRITSEKTSPDGAAWKENYARTPILEQSGALADSIDYAVDGSSVMIGSGLVYAAIHQFGGVIKPRYGDALKFWFQVGANVDFVIAKQVTMPARPYLGVSEDNKAEILEAVTDWIGGLVQ</sequence>
<dbReference type="OrthoDB" id="2081253at2"/>
<protein>
    <recommendedName>
        <fullName evidence="3">Phage virion morphogenesis protein</fullName>
    </recommendedName>
</protein>
<dbReference type="InterPro" id="IPR006522">
    <property type="entry name" value="Phage_virion_morphogenesis"/>
</dbReference>
<name>A0A327JTI5_9HYPH</name>
<dbReference type="EMBL" id="NPEV01000028">
    <property type="protein sequence ID" value="RAI26618.1"/>
    <property type="molecule type" value="Genomic_DNA"/>
</dbReference>
<evidence type="ECO:0000313" key="1">
    <source>
        <dbReference type="EMBL" id="RAI26618.1"/>
    </source>
</evidence>
<dbReference type="Pfam" id="PF05069">
    <property type="entry name" value="Phage_tail_S"/>
    <property type="match status" value="1"/>
</dbReference>
<accession>A0A327JTI5</accession>
<keyword evidence="2" id="KW-1185">Reference proteome</keyword>
<evidence type="ECO:0008006" key="3">
    <source>
        <dbReference type="Google" id="ProtNLM"/>
    </source>
</evidence>
<dbReference type="Proteomes" id="UP000249299">
    <property type="component" value="Unassembled WGS sequence"/>
</dbReference>
<dbReference type="RefSeq" id="WP_111434894.1">
    <property type="nucleotide sequence ID" value="NZ_JACIGG010000004.1"/>
</dbReference>
<dbReference type="AlphaFoldDB" id="A0A327JTI5"/>
<gene>
    <name evidence="1" type="ORF">CH339_13535</name>
</gene>